<evidence type="ECO:0000313" key="4">
    <source>
        <dbReference type="EMBL" id="TPX61173.1"/>
    </source>
</evidence>
<gene>
    <name evidence="4" type="ORF">PhCBS80983_g01318</name>
</gene>
<dbReference type="SUPFAM" id="SSF56219">
    <property type="entry name" value="DNase I-like"/>
    <property type="match status" value="1"/>
</dbReference>
<keyword evidence="2" id="KW-0472">Membrane</keyword>
<dbReference type="InterPro" id="IPR050410">
    <property type="entry name" value="CCR4/nocturin_mRNA_transcr"/>
</dbReference>
<evidence type="ECO:0000313" key="5">
    <source>
        <dbReference type="Proteomes" id="UP000318582"/>
    </source>
</evidence>
<dbReference type="GO" id="GO:0000175">
    <property type="term" value="F:3'-5'-RNA exonuclease activity"/>
    <property type="evidence" value="ECO:0007669"/>
    <property type="project" value="TreeGrafter"/>
</dbReference>
<reference evidence="4 5" key="1">
    <citation type="journal article" date="2019" name="Sci. Rep.">
        <title>Comparative genomics of chytrid fungi reveal insights into the obligate biotrophic and pathogenic lifestyle of Synchytrium endobioticum.</title>
        <authorList>
            <person name="van de Vossenberg B.T.L.H."/>
            <person name="Warris S."/>
            <person name="Nguyen H.D.T."/>
            <person name="van Gent-Pelzer M.P.E."/>
            <person name="Joly D.L."/>
            <person name="van de Geest H.C."/>
            <person name="Bonants P.J.M."/>
            <person name="Smith D.S."/>
            <person name="Levesque C.A."/>
            <person name="van der Lee T.A.J."/>
        </authorList>
    </citation>
    <scope>NUCLEOTIDE SEQUENCE [LARGE SCALE GENOMIC DNA]</scope>
    <source>
        <strain evidence="4 5">CBS 809.83</strain>
    </source>
</reference>
<feature type="domain" description="Endonuclease/exonuclease/phosphatase" evidence="3">
    <location>
        <begin position="427"/>
        <end position="750"/>
    </location>
</feature>
<evidence type="ECO:0000256" key="2">
    <source>
        <dbReference type="SAM" id="Phobius"/>
    </source>
</evidence>
<evidence type="ECO:0000256" key="1">
    <source>
        <dbReference type="SAM" id="MobiDB-lite"/>
    </source>
</evidence>
<feature type="transmembrane region" description="Helical" evidence="2">
    <location>
        <begin position="101"/>
        <end position="119"/>
    </location>
</feature>
<dbReference type="PANTHER" id="PTHR12121:SF36">
    <property type="entry name" value="ENDONUCLEASE_EXONUCLEASE_PHOSPHATASE DOMAIN-CONTAINING PROTEIN"/>
    <property type="match status" value="1"/>
</dbReference>
<dbReference type="Pfam" id="PF03372">
    <property type="entry name" value="Exo_endo_phos"/>
    <property type="match status" value="1"/>
</dbReference>
<accession>A0A507EAS1</accession>
<dbReference type="Gene3D" id="3.60.10.10">
    <property type="entry name" value="Endonuclease/exonuclease/phosphatase"/>
    <property type="match status" value="2"/>
</dbReference>
<feature type="region of interest" description="Disordered" evidence="1">
    <location>
        <begin position="599"/>
        <end position="624"/>
    </location>
</feature>
<dbReference type="AlphaFoldDB" id="A0A507EAS1"/>
<feature type="transmembrane region" description="Helical" evidence="2">
    <location>
        <begin position="153"/>
        <end position="172"/>
    </location>
</feature>
<dbReference type="Proteomes" id="UP000318582">
    <property type="component" value="Unassembled WGS sequence"/>
</dbReference>
<dbReference type="InterPro" id="IPR005135">
    <property type="entry name" value="Endo/exonuclease/phosphatase"/>
</dbReference>
<keyword evidence="2" id="KW-1133">Transmembrane helix</keyword>
<feature type="transmembrane region" description="Helical" evidence="2">
    <location>
        <begin position="179"/>
        <end position="200"/>
    </location>
</feature>
<sequence length="761" mass="84980">MLEVLRGLLSPGRADDSFFVPNRSYDDYDYVRSEWIAVTALTFLWLLTLIARQVATFVEHQALRRVSEDPDREPLMRDRQTAERAGQWAPRFDRASDALRHALMMLLAAIVFVSIPLPYACKVDQPLQPGIPISPGPHCMTCLGNGTTLGTSIISWVFFALAALWLVLELVVADATSAALARTFVGLASFPLILAIFASLSRWTLTASLATGTTGLVVALAPNITVVVKKVLNRSMTGAGVVVPTVLREALLTRQHGTPRVRSPSLALLRARVELVRRTTASHIRYSTISTDEEYSLPDNRAQKTRRRESSTDSKASRARSRSRSPSRRWDERHQCYVSTSSRSVPRRASPRRSSPKTEFVPLDREWLPGPESKRIEDSGSKHKFTVMTYNCLAPSLVGSNAYLYRSSQKAHGRSIVEFSTRGPMLIADIVARASDIVCLQEVDDRYFSSFFEPQLAAHGYTGTFLRCTGTKTDGSAILVKSEVFDIVELKHVQFKPYKHNVAVVMILRSKELGRLICDMVEKQEAYTNCTIPFVFTGDLNINPGSFLHEFIVTGEADMANVDARYMSGQLFRRNWSGLMPLVTFQPSSSTSLHSTSYVSMDMDDDTPAPSSVPPDLAPKETPPPESWFGTTWCSLPVRAFGLNANSKGTTPQSSSQIARHPFTFTSVYAPYFDALTNEPYFTTWHDQVHELVDYIFYGHLKPEARTKTPSLTVDSIPQTHTHIECVRYLKPPAVKETARMPNPRCPSDHVYLLAEFVVRT</sequence>
<dbReference type="EMBL" id="QEAQ01000009">
    <property type="protein sequence ID" value="TPX61173.1"/>
    <property type="molecule type" value="Genomic_DNA"/>
</dbReference>
<comment type="caution">
    <text evidence="4">The sequence shown here is derived from an EMBL/GenBank/DDBJ whole genome shotgun (WGS) entry which is preliminary data.</text>
</comment>
<feature type="transmembrane region" description="Helical" evidence="2">
    <location>
        <begin position="35"/>
        <end position="55"/>
    </location>
</feature>
<name>A0A507EAS1_9FUNG</name>
<feature type="compositionally biased region" description="Basic residues" evidence="1">
    <location>
        <begin position="345"/>
        <end position="355"/>
    </location>
</feature>
<feature type="compositionally biased region" description="Basic residues" evidence="1">
    <location>
        <begin position="317"/>
        <end position="327"/>
    </location>
</feature>
<evidence type="ECO:0000259" key="3">
    <source>
        <dbReference type="Pfam" id="PF03372"/>
    </source>
</evidence>
<organism evidence="4 5">
    <name type="scientific">Powellomyces hirtus</name>
    <dbReference type="NCBI Taxonomy" id="109895"/>
    <lineage>
        <taxon>Eukaryota</taxon>
        <taxon>Fungi</taxon>
        <taxon>Fungi incertae sedis</taxon>
        <taxon>Chytridiomycota</taxon>
        <taxon>Chytridiomycota incertae sedis</taxon>
        <taxon>Chytridiomycetes</taxon>
        <taxon>Spizellomycetales</taxon>
        <taxon>Powellomycetaceae</taxon>
        <taxon>Powellomyces</taxon>
    </lineage>
</organism>
<dbReference type="InterPro" id="IPR036691">
    <property type="entry name" value="Endo/exonu/phosph_ase_sf"/>
</dbReference>
<protein>
    <recommendedName>
        <fullName evidence="3">Endonuclease/exonuclease/phosphatase domain-containing protein</fullName>
    </recommendedName>
</protein>
<feature type="compositionally biased region" description="Pro residues" evidence="1">
    <location>
        <begin position="611"/>
        <end position="624"/>
    </location>
</feature>
<dbReference type="PANTHER" id="PTHR12121">
    <property type="entry name" value="CARBON CATABOLITE REPRESSOR PROTEIN 4"/>
    <property type="match status" value="1"/>
</dbReference>
<feature type="region of interest" description="Disordered" evidence="1">
    <location>
        <begin position="295"/>
        <end position="364"/>
    </location>
</feature>
<keyword evidence="2" id="KW-0812">Transmembrane</keyword>
<keyword evidence="5" id="KW-1185">Reference proteome</keyword>
<proteinExistence type="predicted"/>